<accession>E7QWJ3</accession>
<dbReference type="EMBL" id="AEMG01000018">
    <property type="protein sequence ID" value="EFW91089.1"/>
    <property type="molecule type" value="Genomic_DNA"/>
</dbReference>
<reference evidence="2 3" key="1">
    <citation type="journal article" date="2014" name="ISME J.">
        <title>Trehalose/2-sulfotrehalose biosynthesis and glycine-betaine uptake are widely spread mechanisms for osmoadaptation in the Halobacteriales.</title>
        <authorList>
            <person name="Youssef N.H."/>
            <person name="Savage-Ashlock K.N."/>
            <person name="McCully A.L."/>
            <person name="Luedtke B."/>
            <person name="Shaw E.I."/>
            <person name="Hoff W.D."/>
            <person name="Elshahed M.S."/>
        </authorList>
    </citation>
    <scope>NUCLEOTIDE SEQUENCE [LARGE SCALE GENOMIC DNA]</scope>
    <source>
        <strain evidence="2 3">DX253</strain>
    </source>
</reference>
<proteinExistence type="predicted"/>
<evidence type="ECO:0000313" key="3">
    <source>
        <dbReference type="Proteomes" id="UP000003751"/>
    </source>
</evidence>
<dbReference type="AlphaFoldDB" id="E7QWJ3"/>
<protein>
    <submittedName>
        <fullName evidence="2">Uncharacterized protein</fullName>
    </submittedName>
</protein>
<gene>
    <name evidence="2" type="ORF">ZOD2009_15906</name>
</gene>
<keyword evidence="1" id="KW-1133">Transmembrane helix</keyword>
<keyword evidence="1" id="KW-0472">Membrane</keyword>
<comment type="caution">
    <text evidence="2">The sequence shown here is derived from an EMBL/GenBank/DDBJ whole genome shotgun (WGS) entry which is preliminary data.</text>
</comment>
<name>E7QWJ3_HALPU</name>
<dbReference type="PATRIC" id="fig|797209.4.peg.3126"/>
<feature type="transmembrane region" description="Helical" evidence="1">
    <location>
        <begin position="28"/>
        <end position="46"/>
    </location>
</feature>
<keyword evidence="1" id="KW-0812">Transmembrane</keyword>
<sequence length="48" mass="5116">MVLFGTAVILLPLSVRFGGPISENLGFALAFGVFFGVLQALFLRTVDT</sequence>
<evidence type="ECO:0000313" key="2">
    <source>
        <dbReference type="EMBL" id="EFW91089.1"/>
    </source>
</evidence>
<dbReference type="Proteomes" id="UP000003751">
    <property type="component" value="Unassembled WGS sequence"/>
</dbReference>
<organism evidence="2 3">
    <name type="scientific">Haladaptatus paucihalophilus DX253</name>
    <dbReference type="NCBI Taxonomy" id="797209"/>
    <lineage>
        <taxon>Archaea</taxon>
        <taxon>Methanobacteriati</taxon>
        <taxon>Methanobacteriota</taxon>
        <taxon>Stenosarchaea group</taxon>
        <taxon>Halobacteria</taxon>
        <taxon>Halobacteriales</taxon>
        <taxon>Haladaptataceae</taxon>
        <taxon>Haladaptatus</taxon>
    </lineage>
</organism>
<evidence type="ECO:0000256" key="1">
    <source>
        <dbReference type="SAM" id="Phobius"/>
    </source>
</evidence>